<dbReference type="GO" id="GO:0071618">
    <property type="term" value="F:lysophosphatidylethanolamine acyltransferase activity"/>
    <property type="evidence" value="ECO:0007669"/>
    <property type="project" value="TreeGrafter"/>
</dbReference>
<feature type="compositionally biased region" description="Low complexity" evidence="13">
    <location>
        <begin position="17"/>
        <end position="26"/>
    </location>
</feature>
<proteinExistence type="inferred from homology"/>
<keyword evidence="6 14" id="KW-0812">Transmembrane</keyword>
<dbReference type="EMBL" id="RXIC02000021">
    <property type="protein sequence ID" value="KAB1220545.1"/>
    <property type="molecule type" value="Genomic_DNA"/>
</dbReference>
<comment type="subcellular location">
    <subcellularLocation>
        <location evidence="1">Membrane</location>
    </subcellularLocation>
</comment>
<evidence type="ECO:0000256" key="13">
    <source>
        <dbReference type="SAM" id="MobiDB-lite"/>
    </source>
</evidence>
<evidence type="ECO:0000256" key="11">
    <source>
        <dbReference type="ARBA" id="ARBA00023264"/>
    </source>
</evidence>
<evidence type="ECO:0000256" key="7">
    <source>
        <dbReference type="ARBA" id="ARBA00022989"/>
    </source>
</evidence>
<dbReference type="Proteomes" id="UP000516437">
    <property type="component" value="Chromosome 3"/>
</dbReference>
<keyword evidence="11" id="KW-1208">Phospholipid metabolism</keyword>
<evidence type="ECO:0000256" key="14">
    <source>
        <dbReference type="SAM" id="Phobius"/>
    </source>
</evidence>
<dbReference type="PANTHER" id="PTHR23063">
    <property type="entry name" value="PHOSPHOLIPID ACYLTRANSFERASE"/>
    <property type="match status" value="1"/>
</dbReference>
<keyword evidence="12 16" id="KW-0012">Acyltransferase</keyword>
<evidence type="ECO:0000313" key="17">
    <source>
        <dbReference type="Proteomes" id="UP000516437"/>
    </source>
</evidence>
<dbReference type="InterPro" id="IPR002123">
    <property type="entry name" value="Plipid/glycerol_acylTrfase"/>
</dbReference>
<feature type="compositionally biased region" description="Basic and acidic residues" evidence="13">
    <location>
        <begin position="27"/>
        <end position="41"/>
    </location>
</feature>
<dbReference type="SUPFAM" id="SSF69593">
    <property type="entry name" value="Glycerol-3-phosphate (1)-acyltransferase"/>
    <property type="match status" value="1"/>
</dbReference>
<evidence type="ECO:0000256" key="3">
    <source>
        <dbReference type="ARBA" id="ARBA00008655"/>
    </source>
</evidence>
<evidence type="ECO:0000313" key="16">
    <source>
        <dbReference type="EMBL" id="KAB1220545.1"/>
    </source>
</evidence>
<evidence type="ECO:0000256" key="4">
    <source>
        <dbReference type="ARBA" id="ARBA00022516"/>
    </source>
</evidence>
<evidence type="ECO:0000256" key="9">
    <source>
        <dbReference type="ARBA" id="ARBA00023136"/>
    </source>
</evidence>
<dbReference type="GO" id="GO:0008374">
    <property type="term" value="F:O-acyltransferase activity"/>
    <property type="evidence" value="ECO:0007669"/>
    <property type="project" value="InterPro"/>
</dbReference>
<dbReference type="GO" id="GO:0016020">
    <property type="term" value="C:membrane"/>
    <property type="evidence" value="ECO:0007669"/>
    <property type="project" value="UniProtKB-SubCell"/>
</dbReference>
<feature type="domain" description="Phospholipid/glycerol acyltransferase" evidence="15">
    <location>
        <begin position="193"/>
        <end position="308"/>
    </location>
</feature>
<gene>
    <name evidence="16" type="ORF">CJ030_MR3G015798</name>
</gene>
<dbReference type="OrthoDB" id="272512at2759"/>
<dbReference type="AlphaFoldDB" id="A0A6A1W5Y2"/>
<dbReference type="GO" id="GO:0005783">
    <property type="term" value="C:endoplasmic reticulum"/>
    <property type="evidence" value="ECO:0007669"/>
    <property type="project" value="TreeGrafter"/>
</dbReference>
<keyword evidence="8" id="KW-0443">Lipid metabolism</keyword>
<keyword evidence="4" id="KW-0444">Lipid biosynthesis</keyword>
<comment type="pathway">
    <text evidence="2">Lipid metabolism.</text>
</comment>
<evidence type="ECO:0000256" key="6">
    <source>
        <dbReference type="ARBA" id="ARBA00022692"/>
    </source>
</evidence>
<evidence type="ECO:0000256" key="10">
    <source>
        <dbReference type="ARBA" id="ARBA00023209"/>
    </source>
</evidence>
<dbReference type="Pfam" id="PF01553">
    <property type="entry name" value="Acyltransferase"/>
    <property type="match status" value="1"/>
</dbReference>
<name>A0A6A1W5Y2_9ROSI</name>
<sequence length="403" mass="45431">METELGDLNLTQGQAKSEPSQPPQRSESTHDDGSTKDDRPLLKPGPTPFSHESFEDLEKKYAAFARHDVYGPLGCGELPLEEKVLLGIAAVTLVPIRLVLAMSLLILYYLICWICTLFSPPNREDGEQEDYAHMGGWRRAVIFWSGRFLSRVMLFVLGFYWIKETYRIPNGEEKSSTAPDEGKYESEEPERPGAVISNHISYIDILYHMSSSFPSFVAKRSVAKLPLVGLISKCLGCVYVQRESKSSDFKGVSAVVTERVKEAHRNKSAPMMMLFPEGTTTNGDFLLPFKTGAFLAKAPVLPVILRYSFQRFSPAWESMSGVRHVFLLLCQFVNHLEVTRFPIYYPSQQEKDDPKLYSHNVRRLMSSEGNLILSDLGLPEKRIYLAALNGNNSLPSVLHQKDD</sequence>
<keyword evidence="17" id="KW-1185">Reference proteome</keyword>
<keyword evidence="7 14" id="KW-1133">Transmembrane helix</keyword>
<evidence type="ECO:0000256" key="1">
    <source>
        <dbReference type="ARBA" id="ARBA00004370"/>
    </source>
</evidence>
<evidence type="ECO:0000256" key="5">
    <source>
        <dbReference type="ARBA" id="ARBA00022679"/>
    </source>
</evidence>
<feature type="region of interest" description="Disordered" evidence="13">
    <location>
        <begin position="1"/>
        <end position="52"/>
    </location>
</feature>
<accession>A0A6A1W5Y2</accession>
<reference evidence="16 17" key="1">
    <citation type="journal article" date="2019" name="Plant Biotechnol. J.">
        <title>The red bayberry genome and genetic basis of sex determination.</title>
        <authorList>
            <person name="Jia H.M."/>
            <person name="Jia H.J."/>
            <person name="Cai Q.L."/>
            <person name="Wang Y."/>
            <person name="Zhao H.B."/>
            <person name="Yang W.F."/>
            <person name="Wang G.Y."/>
            <person name="Li Y.H."/>
            <person name="Zhan D.L."/>
            <person name="Shen Y.T."/>
            <person name="Niu Q.F."/>
            <person name="Chang L."/>
            <person name="Qiu J."/>
            <person name="Zhao L."/>
            <person name="Xie H.B."/>
            <person name="Fu W.Y."/>
            <person name="Jin J."/>
            <person name="Li X.W."/>
            <person name="Jiao Y."/>
            <person name="Zhou C.C."/>
            <person name="Tu T."/>
            <person name="Chai C.Y."/>
            <person name="Gao J.L."/>
            <person name="Fan L.J."/>
            <person name="van de Weg E."/>
            <person name="Wang J.Y."/>
            <person name="Gao Z.S."/>
        </authorList>
    </citation>
    <scope>NUCLEOTIDE SEQUENCE [LARGE SCALE GENOMIC DNA]</scope>
    <source>
        <tissue evidence="16">Leaves</tissue>
    </source>
</reference>
<dbReference type="PANTHER" id="PTHR23063:SF54">
    <property type="entry name" value="LYSOPHOSPHOLIPID ACYLTRANSFERASE LPEAT1"/>
    <property type="match status" value="1"/>
</dbReference>
<evidence type="ECO:0000256" key="12">
    <source>
        <dbReference type="ARBA" id="ARBA00023315"/>
    </source>
</evidence>
<evidence type="ECO:0000256" key="2">
    <source>
        <dbReference type="ARBA" id="ARBA00005189"/>
    </source>
</evidence>
<dbReference type="CDD" id="cd07991">
    <property type="entry name" value="LPLAT_LPCAT1-like"/>
    <property type="match status" value="1"/>
</dbReference>
<evidence type="ECO:0000256" key="8">
    <source>
        <dbReference type="ARBA" id="ARBA00023098"/>
    </source>
</evidence>
<comment type="similarity">
    <text evidence="3">Belongs to the 1-acyl-sn-glycerol-3-phosphate acyltransferase family.</text>
</comment>
<comment type="caution">
    <text evidence="16">The sequence shown here is derived from an EMBL/GenBank/DDBJ whole genome shotgun (WGS) entry which is preliminary data.</text>
</comment>
<feature type="transmembrane region" description="Helical" evidence="14">
    <location>
        <begin position="140"/>
        <end position="162"/>
    </location>
</feature>
<protein>
    <submittedName>
        <fullName evidence="16">Lysophospholipid acyltransferase LPEAT1</fullName>
    </submittedName>
</protein>
<organism evidence="16 17">
    <name type="scientific">Morella rubra</name>
    <name type="common">Chinese bayberry</name>
    <dbReference type="NCBI Taxonomy" id="262757"/>
    <lineage>
        <taxon>Eukaryota</taxon>
        <taxon>Viridiplantae</taxon>
        <taxon>Streptophyta</taxon>
        <taxon>Embryophyta</taxon>
        <taxon>Tracheophyta</taxon>
        <taxon>Spermatophyta</taxon>
        <taxon>Magnoliopsida</taxon>
        <taxon>eudicotyledons</taxon>
        <taxon>Gunneridae</taxon>
        <taxon>Pentapetalae</taxon>
        <taxon>rosids</taxon>
        <taxon>fabids</taxon>
        <taxon>Fagales</taxon>
        <taxon>Myricaceae</taxon>
        <taxon>Morella</taxon>
    </lineage>
</organism>
<keyword evidence="5 16" id="KW-0808">Transferase</keyword>
<keyword evidence="10" id="KW-0594">Phospholipid biosynthesis</keyword>
<evidence type="ECO:0000259" key="15">
    <source>
        <dbReference type="SMART" id="SM00563"/>
    </source>
</evidence>
<dbReference type="GO" id="GO:0008654">
    <property type="term" value="P:phospholipid biosynthetic process"/>
    <property type="evidence" value="ECO:0007669"/>
    <property type="project" value="UniProtKB-KW"/>
</dbReference>
<feature type="transmembrane region" description="Helical" evidence="14">
    <location>
        <begin position="98"/>
        <end position="120"/>
    </location>
</feature>
<keyword evidence="9 14" id="KW-0472">Membrane</keyword>
<dbReference type="SMART" id="SM00563">
    <property type="entry name" value="PlsC"/>
    <property type="match status" value="1"/>
</dbReference>
<dbReference type="InterPro" id="IPR045252">
    <property type="entry name" value="LPCAT1-like"/>
</dbReference>